<dbReference type="EMBL" id="JAPFFF010000010">
    <property type="protein sequence ID" value="KAK8881457.1"/>
    <property type="molecule type" value="Genomic_DNA"/>
</dbReference>
<dbReference type="Proteomes" id="UP001470230">
    <property type="component" value="Unassembled WGS sequence"/>
</dbReference>
<evidence type="ECO:0000313" key="1">
    <source>
        <dbReference type="EMBL" id="KAK8881457.1"/>
    </source>
</evidence>
<reference evidence="1 2" key="1">
    <citation type="submission" date="2024-04" db="EMBL/GenBank/DDBJ databases">
        <title>Tritrichomonas musculus Genome.</title>
        <authorList>
            <person name="Alves-Ferreira E."/>
            <person name="Grigg M."/>
            <person name="Lorenzi H."/>
            <person name="Galac M."/>
        </authorList>
    </citation>
    <scope>NUCLEOTIDE SEQUENCE [LARGE SCALE GENOMIC DNA]</scope>
    <source>
        <strain evidence="1 2">EAF2021</strain>
    </source>
</reference>
<name>A0ABR2JRT6_9EUKA</name>
<protein>
    <submittedName>
        <fullName evidence="1">Uncharacterized protein</fullName>
    </submittedName>
</protein>
<gene>
    <name evidence="1" type="ORF">M9Y10_004193</name>
</gene>
<evidence type="ECO:0000313" key="2">
    <source>
        <dbReference type="Proteomes" id="UP001470230"/>
    </source>
</evidence>
<organism evidence="1 2">
    <name type="scientific">Tritrichomonas musculus</name>
    <dbReference type="NCBI Taxonomy" id="1915356"/>
    <lineage>
        <taxon>Eukaryota</taxon>
        <taxon>Metamonada</taxon>
        <taxon>Parabasalia</taxon>
        <taxon>Tritrichomonadida</taxon>
        <taxon>Tritrichomonadidae</taxon>
        <taxon>Tritrichomonas</taxon>
    </lineage>
</organism>
<accession>A0ABR2JRT6</accession>
<keyword evidence="2" id="KW-1185">Reference proteome</keyword>
<sequence>MLRLNIIMQTFKLSKAIVRDNDTIRVSVTTIPDEQKQVFSFDAKKMKTVHPFFSVAINDKTEKLLIVVRKKSFSKKDPIIASAVINGGQFPIKLNDQNNMGMKTISLLEPICQQPDDNSKSSSKREVVGKIVLQFIITKELSCQKSVNKSLFFKKKISNGYSKIGALLDDKEKGEGNFLFNPITN</sequence>
<proteinExistence type="predicted"/>
<comment type="caution">
    <text evidence="1">The sequence shown here is derived from an EMBL/GenBank/DDBJ whole genome shotgun (WGS) entry which is preliminary data.</text>
</comment>